<dbReference type="Gene3D" id="3.40.47.10">
    <property type="match status" value="2"/>
</dbReference>
<name>A0A3R6YWG0_9STRA</name>
<dbReference type="AlphaFoldDB" id="A0A3R6YWG0"/>
<comment type="caution">
    <text evidence="2">The sequence shown here is derived from an EMBL/GenBank/DDBJ whole genome shotgun (WGS) entry which is preliminary data.</text>
</comment>
<dbReference type="Proteomes" id="UP000285060">
    <property type="component" value="Unassembled WGS sequence"/>
</dbReference>
<dbReference type="CDD" id="cd00829">
    <property type="entry name" value="SCP-x_thiolase"/>
    <property type="match status" value="1"/>
</dbReference>
<dbReference type="PANTHER" id="PTHR42870:SF2">
    <property type="entry name" value="LIPID-TRANSFER PROTEIN, PUTATIVE-RELATED"/>
    <property type="match status" value="1"/>
</dbReference>
<evidence type="ECO:0000313" key="2">
    <source>
        <dbReference type="EMBL" id="RHY27697.1"/>
    </source>
</evidence>
<feature type="domain" description="Thiolase C-terminal" evidence="1">
    <location>
        <begin position="203"/>
        <end position="338"/>
    </location>
</feature>
<gene>
    <name evidence="2" type="ORF">DYB32_006608</name>
</gene>
<evidence type="ECO:0000259" key="1">
    <source>
        <dbReference type="Pfam" id="PF22691"/>
    </source>
</evidence>
<dbReference type="SUPFAM" id="SSF53901">
    <property type="entry name" value="Thiolase-like"/>
    <property type="match status" value="2"/>
</dbReference>
<keyword evidence="3" id="KW-1185">Reference proteome</keyword>
<sequence>MPTRSSKVVRVISTGWTTLEKTVKSPVELMEEALLSATSAIGVQLKDIGGLIAVPSLADPHFMEAHYVASHIGMLPAKNVVVRTVDTGGAGPITALLAAKRMVVQLAACSAVMSIMAAQHPLALTKAPRTIEEVLDSPPVASVTNLLECARRADGGAALLVASTRFMERKGITAGTGAVIIGGGEASGPLYPPALDDIDENMFSCEQATLQAYEEANISVRDIDFFGLYDCYPVCLIRAVEAVGLAPQGLGGRYMLEKYFELKQRKHKRVQDILPINTHGGLLAFGAPWEVPAMYNVIEAFHQITNTAGSRQISNVRRALVYGNGGIFSHSAVAILGNGVY</sequence>
<dbReference type="Pfam" id="PF22691">
    <property type="entry name" value="Thiolase_C_1"/>
    <property type="match status" value="1"/>
</dbReference>
<dbReference type="InterPro" id="IPR016039">
    <property type="entry name" value="Thiolase-like"/>
</dbReference>
<dbReference type="PANTHER" id="PTHR42870">
    <property type="entry name" value="ACETYL-COA C-ACETYLTRANSFERASE"/>
    <property type="match status" value="1"/>
</dbReference>
<dbReference type="InterPro" id="IPR055140">
    <property type="entry name" value="Thiolase_C_2"/>
</dbReference>
<proteinExistence type="predicted"/>
<dbReference type="EMBL" id="QUSY01000724">
    <property type="protein sequence ID" value="RHY27697.1"/>
    <property type="molecule type" value="Genomic_DNA"/>
</dbReference>
<organism evidence="2 3">
    <name type="scientific">Aphanomyces invadans</name>
    <dbReference type="NCBI Taxonomy" id="157072"/>
    <lineage>
        <taxon>Eukaryota</taxon>
        <taxon>Sar</taxon>
        <taxon>Stramenopiles</taxon>
        <taxon>Oomycota</taxon>
        <taxon>Saprolegniomycetes</taxon>
        <taxon>Saprolegniales</taxon>
        <taxon>Verrucalvaceae</taxon>
        <taxon>Aphanomyces</taxon>
    </lineage>
</organism>
<accession>A0A3R6YWG0</accession>
<dbReference type="GO" id="GO:0016746">
    <property type="term" value="F:acyltransferase activity"/>
    <property type="evidence" value="ECO:0007669"/>
    <property type="project" value="InterPro"/>
</dbReference>
<dbReference type="VEuPathDB" id="FungiDB:H310_12001"/>
<evidence type="ECO:0000313" key="3">
    <source>
        <dbReference type="Proteomes" id="UP000285060"/>
    </source>
</evidence>
<reference evidence="2 3" key="1">
    <citation type="submission" date="2018-08" db="EMBL/GenBank/DDBJ databases">
        <title>Aphanomyces genome sequencing and annotation.</title>
        <authorList>
            <person name="Minardi D."/>
            <person name="Oidtmann B."/>
            <person name="Van Der Giezen M."/>
            <person name="Studholme D.J."/>
        </authorList>
    </citation>
    <scope>NUCLEOTIDE SEQUENCE [LARGE SCALE GENOMIC DNA]</scope>
    <source>
        <strain evidence="2 3">NJM0002</strain>
    </source>
</reference>
<protein>
    <recommendedName>
        <fullName evidence="1">Thiolase C-terminal domain-containing protein</fullName>
    </recommendedName>
</protein>